<dbReference type="EMBL" id="GGFL01012665">
    <property type="protein sequence ID" value="MBW76843.1"/>
    <property type="molecule type" value="Transcribed_RNA"/>
</dbReference>
<sequence>MLSQPCRIDKRLAALWAGIWSISGMAALVDHQLSFANESRLTIATLMGTFQCMLGHLMTPSIRSIRVPSIATLRSAFVRFLARVNPFVNGELFVRFEHLRTNFTLVRCLAMFEPNVAFEIFKSRK</sequence>
<dbReference type="PANTHER" id="PTHR33426:SF36">
    <property type="entry name" value="C2H2-TYPE DOMAIN-CONTAINING PROTEIN"/>
    <property type="match status" value="1"/>
</dbReference>
<dbReference type="AlphaFoldDB" id="A0A2M4DH10"/>
<evidence type="ECO:0000256" key="1">
    <source>
        <dbReference type="SAM" id="Phobius"/>
    </source>
</evidence>
<keyword evidence="1" id="KW-1133">Transmembrane helix</keyword>
<keyword evidence="1" id="KW-0472">Membrane</keyword>
<keyword evidence="1" id="KW-0812">Transmembrane</keyword>
<proteinExistence type="predicted"/>
<feature type="transmembrane region" description="Helical" evidence="1">
    <location>
        <begin position="12"/>
        <end position="29"/>
    </location>
</feature>
<dbReference type="PANTHER" id="PTHR33426">
    <property type="entry name" value="C2H2-TYPE DOMAIN-CONTAINING PROTEIN"/>
    <property type="match status" value="1"/>
</dbReference>
<reference evidence="2" key="1">
    <citation type="submission" date="2018-01" db="EMBL/GenBank/DDBJ databases">
        <title>An insight into the sialome of Amazonian anophelines.</title>
        <authorList>
            <person name="Ribeiro J.M."/>
            <person name="Scarpassa V."/>
            <person name="Calvo E."/>
        </authorList>
    </citation>
    <scope>NUCLEOTIDE SEQUENCE</scope>
</reference>
<name>A0A2M4DH10_ANODA</name>
<protein>
    <submittedName>
        <fullName evidence="2">Putative secreted protein</fullName>
    </submittedName>
</protein>
<accession>A0A2M4DH10</accession>
<organism evidence="2">
    <name type="scientific">Anopheles darlingi</name>
    <name type="common">Mosquito</name>
    <dbReference type="NCBI Taxonomy" id="43151"/>
    <lineage>
        <taxon>Eukaryota</taxon>
        <taxon>Metazoa</taxon>
        <taxon>Ecdysozoa</taxon>
        <taxon>Arthropoda</taxon>
        <taxon>Hexapoda</taxon>
        <taxon>Insecta</taxon>
        <taxon>Pterygota</taxon>
        <taxon>Neoptera</taxon>
        <taxon>Endopterygota</taxon>
        <taxon>Diptera</taxon>
        <taxon>Nematocera</taxon>
        <taxon>Culicoidea</taxon>
        <taxon>Culicidae</taxon>
        <taxon>Anophelinae</taxon>
        <taxon>Anopheles</taxon>
    </lineage>
</organism>
<evidence type="ECO:0000313" key="2">
    <source>
        <dbReference type="EMBL" id="MBW76843.1"/>
    </source>
</evidence>